<keyword evidence="6" id="KW-1185">Reference proteome</keyword>
<evidence type="ECO:0000313" key="5">
    <source>
        <dbReference type="EMBL" id="PVD32857.1"/>
    </source>
</evidence>
<evidence type="ECO:0000256" key="1">
    <source>
        <dbReference type="ARBA" id="ARBA00005771"/>
    </source>
</evidence>
<dbReference type="Pfam" id="PF00685">
    <property type="entry name" value="Sulfotransfer_1"/>
    <property type="match status" value="1"/>
</dbReference>
<dbReference type="SUPFAM" id="SSF52540">
    <property type="entry name" value="P-loop containing nucleoside triphosphate hydrolases"/>
    <property type="match status" value="1"/>
</dbReference>
<evidence type="ECO:0000256" key="3">
    <source>
        <dbReference type="SAM" id="MobiDB-lite"/>
    </source>
</evidence>
<feature type="domain" description="Sulfotransferase" evidence="4">
    <location>
        <begin position="69"/>
        <end position="312"/>
    </location>
</feature>
<reference evidence="5 6" key="1">
    <citation type="submission" date="2018-04" db="EMBL/GenBank/DDBJ databases">
        <title>The genome of golden apple snail Pomacea canaliculata provides insight into stress tolerance and invasive adaptation.</title>
        <authorList>
            <person name="Liu C."/>
            <person name="Liu B."/>
            <person name="Ren Y."/>
            <person name="Zhang Y."/>
            <person name="Wang H."/>
            <person name="Li S."/>
            <person name="Jiang F."/>
            <person name="Yin L."/>
            <person name="Zhang G."/>
            <person name="Qian W."/>
            <person name="Fan W."/>
        </authorList>
    </citation>
    <scope>NUCLEOTIDE SEQUENCE [LARGE SCALE GENOMIC DNA]</scope>
    <source>
        <strain evidence="5">SZHN2017</strain>
        <tissue evidence="5">Muscle</tissue>
    </source>
</reference>
<dbReference type="InterPro" id="IPR027417">
    <property type="entry name" value="P-loop_NTPase"/>
</dbReference>
<accession>A0A2T7PHH6</accession>
<dbReference type="EMBL" id="PZQS01000004">
    <property type="protein sequence ID" value="PVD32857.1"/>
    <property type="molecule type" value="Genomic_DNA"/>
</dbReference>
<keyword evidence="2" id="KW-0808">Transferase</keyword>
<dbReference type="Gene3D" id="3.40.50.300">
    <property type="entry name" value="P-loop containing nucleotide triphosphate hydrolases"/>
    <property type="match status" value="1"/>
</dbReference>
<gene>
    <name evidence="5" type="ORF">C0Q70_08304</name>
</gene>
<comment type="similarity">
    <text evidence="1">Belongs to the sulfotransferase 1 family.</text>
</comment>
<feature type="compositionally biased region" description="Basic and acidic residues" evidence="3">
    <location>
        <begin position="1"/>
        <end position="11"/>
    </location>
</feature>
<evidence type="ECO:0000256" key="2">
    <source>
        <dbReference type="ARBA" id="ARBA00022679"/>
    </source>
</evidence>
<dbReference type="GO" id="GO:0008146">
    <property type="term" value="F:sulfotransferase activity"/>
    <property type="evidence" value="ECO:0007669"/>
    <property type="project" value="InterPro"/>
</dbReference>
<name>A0A2T7PHH6_POMCA</name>
<dbReference type="Proteomes" id="UP000245119">
    <property type="component" value="Linkage Group LG4"/>
</dbReference>
<evidence type="ECO:0000313" key="6">
    <source>
        <dbReference type="Proteomes" id="UP000245119"/>
    </source>
</evidence>
<dbReference type="AlphaFoldDB" id="A0A2T7PHH6"/>
<feature type="compositionally biased region" description="Polar residues" evidence="3">
    <location>
        <begin position="12"/>
        <end position="22"/>
    </location>
</feature>
<evidence type="ECO:0000259" key="4">
    <source>
        <dbReference type="Pfam" id="PF00685"/>
    </source>
</evidence>
<proteinExistence type="inferred from homology"/>
<protein>
    <recommendedName>
        <fullName evidence="4">Sulfotransferase domain-containing protein</fullName>
    </recommendedName>
</protein>
<sequence length="319" mass="36942">MAAEEPQKQVDDTLSGTTPGQAGTLNFVEGETQPVSYILEGWALPPKMPRVTSWETHIAGLRSLQLREDDIFLCAYPKAGTHWLWEVTSMLVQGKAEYETRRKEQLMVEFVDVDMIEAMASPRILNTHLPFSMLPWQQIRDKRVKVLHVYRNPKDTAVSMYFMMKDVWKLHGKSLEFSDFFEQFITGKVMYGGYFNYLRQFNAFARENPTVPVLTISFEEMKRNPAAKVQQLAEFLKVPASQQLCEKIAEACSFQNMKKQDDNKEEPEICVKTPLPKITMYRKGEVGDWKNYFTVAMSERMDTVVNEEMKDMPLVIQYS</sequence>
<dbReference type="OrthoDB" id="205623at2759"/>
<organism evidence="5 6">
    <name type="scientific">Pomacea canaliculata</name>
    <name type="common">Golden apple snail</name>
    <dbReference type="NCBI Taxonomy" id="400727"/>
    <lineage>
        <taxon>Eukaryota</taxon>
        <taxon>Metazoa</taxon>
        <taxon>Spiralia</taxon>
        <taxon>Lophotrochozoa</taxon>
        <taxon>Mollusca</taxon>
        <taxon>Gastropoda</taxon>
        <taxon>Caenogastropoda</taxon>
        <taxon>Architaenioglossa</taxon>
        <taxon>Ampullarioidea</taxon>
        <taxon>Ampullariidae</taxon>
        <taxon>Pomacea</taxon>
    </lineage>
</organism>
<dbReference type="PANTHER" id="PTHR11783">
    <property type="entry name" value="SULFOTRANSFERASE SULT"/>
    <property type="match status" value="1"/>
</dbReference>
<feature type="region of interest" description="Disordered" evidence="3">
    <location>
        <begin position="1"/>
        <end position="22"/>
    </location>
</feature>
<comment type="caution">
    <text evidence="5">The sequence shown here is derived from an EMBL/GenBank/DDBJ whole genome shotgun (WGS) entry which is preliminary data.</text>
</comment>
<dbReference type="InterPro" id="IPR000863">
    <property type="entry name" value="Sulfotransferase_dom"/>
</dbReference>